<dbReference type="RefSeq" id="WP_125326749.1">
    <property type="nucleotide sequence ID" value="NZ_CP034328.1"/>
</dbReference>
<feature type="domain" description="Pyrrolo-quinoline quinone repeat" evidence="2">
    <location>
        <begin position="392"/>
        <end position="451"/>
    </location>
</feature>
<dbReference type="PANTHER" id="PTHR34512:SF30">
    <property type="entry name" value="OUTER MEMBRANE PROTEIN ASSEMBLY FACTOR BAMB"/>
    <property type="match status" value="1"/>
</dbReference>
<proteinExistence type="predicted"/>
<dbReference type="PANTHER" id="PTHR34512">
    <property type="entry name" value="CELL SURFACE PROTEIN"/>
    <property type="match status" value="1"/>
</dbReference>
<dbReference type="InterPro" id="IPR011047">
    <property type="entry name" value="Quinoprotein_ADH-like_sf"/>
</dbReference>
<dbReference type="Pfam" id="PF13360">
    <property type="entry name" value="PQQ_2"/>
    <property type="match status" value="2"/>
</dbReference>
<feature type="compositionally biased region" description="Polar residues" evidence="1">
    <location>
        <begin position="60"/>
        <end position="76"/>
    </location>
</feature>
<dbReference type="SUPFAM" id="SSF50998">
    <property type="entry name" value="Quinoprotein alcohol dehydrogenase-like"/>
    <property type="match status" value="1"/>
</dbReference>
<organism evidence="3 4">
    <name type="scientific">Tabrizicola piscis</name>
    <dbReference type="NCBI Taxonomy" id="2494374"/>
    <lineage>
        <taxon>Bacteria</taxon>
        <taxon>Pseudomonadati</taxon>
        <taxon>Pseudomonadota</taxon>
        <taxon>Alphaproteobacteria</taxon>
        <taxon>Rhodobacterales</taxon>
        <taxon>Paracoccaceae</taxon>
        <taxon>Tabrizicola</taxon>
    </lineage>
</organism>
<name>A0A3S8UAA1_9RHOB</name>
<dbReference type="Proteomes" id="UP000282002">
    <property type="component" value="Chromosome"/>
</dbReference>
<protein>
    <submittedName>
        <fullName evidence="3">Quinoprotein</fullName>
    </submittedName>
</protein>
<dbReference type="PROSITE" id="PS51257">
    <property type="entry name" value="PROKAR_LIPOPROTEIN"/>
    <property type="match status" value="1"/>
</dbReference>
<reference evidence="3 4" key="1">
    <citation type="submission" date="2018-12" db="EMBL/GenBank/DDBJ databases">
        <title>Complete genome sequencing of Tabrizicola sp. K13M18.</title>
        <authorList>
            <person name="Bae J.-W."/>
        </authorList>
    </citation>
    <scope>NUCLEOTIDE SEQUENCE [LARGE SCALE GENOMIC DNA]</scope>
    <source>
        <strain evidence="3 4">K13M18</strain>
    </source>
</reference>
<dbReference type="InterPro" id="IPR018391">
    <property type="entry name" value="PQQ_b-propeller_rpt"/>
</dbReference>
<keyword evidence="4" id="KW-1185">Reference proteome</keyword>
<dbReference type="EMBL" id="CP034328">
    <property type="protein sequence ID" value="AZL60557.1"/>
    <property type="molecule type" value="Genomic_DNA"/>
</dbReference>
<evidence type="ECO:0000259" key="2">
    <source>
        <dbReference type="Pfam" id="PF13360"/>
    </source>
</evidence>
<feature type="domain" description="Pyrrolo-quinoline quinone repeat" evidence="2">
    <location>
        <begin position="135"/>
        <end position="369"/>
    </location>
</feature>
<sequence length="452" mass="46071">MTIRQTAGRVIAGVGLLALLAACAEREVILQGERFPVRADLDASIPVEGQPAPTAPAEAENQSQAISLPGQTNSSDWTHRAGNSRHLMPHSALSPAPSRIWTATIGSGSSRKNRIVAAPVVSGGRIFTMDAGAMVAATSTGGQVVWTADLTADFDVGGGVSGGGLAVGGDRLFVTTGFGEVVALDTASGRILWRQRVDAPVSGAPATDGEAVYVSGRDGSAWAISAANGKVIWRVVGTPGTAGYVGTAAPTVGDRAVIFPTSAGDLMAVLKIGGGTKIWQASLAGKRLGRAYAFTADVTGDAVIDGKVLYAGSAAGRTVAMSASSGERIWSAGEGALGPVAVGGGSLFLVNDQAELVRLDASTGEVIWAVEMPYYTKDKIKRRKAIYAHYGPVLAGGRIMVVSSDGLLRAFDPTDGRLTHTAEIPDGAAAQPAVAGGVLYVVGGNGQLHAFR</sequence>
<dbReference type="InterPro" id="IPR002372">
    <property type="entry name" value="PQQ_rpt_dom"/>
</dbReference>
<dbReference type="InterPro" id="IPR015943">
    <property type="entry name" value="WD40/YVTN_repeat-like_dom_sf"/>
</dbReference>
<evidence type="ECO:0000313" key="3">
    <source>
        <dbReference type="EMBL" id="AZL60557.1"/>
    </source>
</evidence>
<dbReference type="Gene3D" id="2.130.10.10">
    <property type="entry name" value="YVTN repeat-like/Quinoprotein amine dehydrogenase"/>
    <property type="match status" value="1"/>
</dbReference>
<dbReference type="SMART" id="SM00564">
    <property type="entry name" value="PQQ"/>
    <property type="match status" value="6"/>
</dbReference>
<evidence type="ECO:0000313" key="4">
    <source>
        <dbReference type="Proteomes" id="UP000282002"/>
    </source>
</evidence>
<dbReference type="AlphaFoldDB" id="A0A3S8UAA1"/>
<dbReference type="OrthoDB" id="5290752at2"/>
<evidence type="ECO:0000256" key="1">
    <source>
        <dbReference type="SAM" id="MobiDB-lite"/>
    </source>
</evidence>
<accession>A0A3S8UAA1</accession>
<feature type="region of interest" description="Disordered" evidence="1">
    <location>
        <begin position="46"/>
        <end position="93"/>
    </location>
</feature>
<dbReference type="KEGG" id="taw:EI545_18030"/>
<gene>
    <name evidence="3" type="ORF">EI545_18030</name>
</gene>